<feature type="domain" description="Histidine kinase" evidence="9">
    <location>
        <begin position="155"/>
        <end position="368"/>
    </location>
</feature>
<evidence type="ECO:0000313" key="11">
    <source>
        <dbReference type="Proteomes" id="UP000060487"/>
    </source>
</evidence>
<dbReference type="InterPro" id="IPR036890">
    <property type="entry name" value="HATPase_C_sf"/>
</dbReference>
<accession>A0ABR5SDS3</accession>
<organism evidence="10 11">
    <name type="scientific">Candidatus Magnetominusculus xianensis</name>
    <dbReference type="NCBI Taxonomy" id="1748249"/>
    <lineage>
        <taxon>Bacteria</taxon>
        <taxon>Pseudomonadati</taxon>
        <taxon>Nitrospirota</taxon>
        <taxon>Nitrospiria</taxon>
        <taxon>Nitrospirales</taxon>
        <taxon>Nitrospiraceae</taxon>
        <taxon>Candidatus Magnetominusculus</taxon>
    </lineage>
</organism>
<evidence type="ECO:0000256" key="4">
    <source>
        <dbReference type="ARBA" id="ARBA00022679"/>
    </source>
</evidence>
<dbReference type="SUPFAM" id="SSF47384">
    <property type="entry name" value="Homodimeric domain of signal transducing histidine kinase"/>
    <property type="match status" value="1"/>
</dbReference>
<protein>
    <recommendedName>
        <fullName evidence="2">histidine kinase</fullName>
        <ecNumber evidence="2">2.7.13.3</ecNumber>
    </recommendedName>
</protein>
<dbReference type="Gene3D" id="3.30.450.20">
    <property type="entry name" value="PAS domain"/>
    <property type="match status" value="1"/>
</dbReference>
<evidence type="ECO:0000259" key="9">
    <source>
        <dbReference type="PROSITE" id="PS50109"/>
    </source>
</evidence>
<keyword evidence="7" id="KW-0067">ATP-binding</keyword>
<dbReference type="Gene3D" id="3.30.565.10">
    <property type="entry name" value="Histidine kinase-like ATPase, C-terminal domain"/>
    <property type="match status" value="1"/>
</dbReference>
<evidence type="ECO:0000256" key="5">
    <source>
        <dbReference type="ARBA" id="ARBA00022741"/>
    </source>
</evidence>
<keyword evidence="3" id="KW-0597">Phosphoprotein</keyword>
<gene>
    <name evidence="10" type="ORF">ASN18_2150</name>
</gene>
<dbReference type="PROSITE" id="PS50109">
    <property type="entry name" value="HIS_KIN"/>
    <property type="match status" value="1"/>
</dbReference>
<dbReference type="InterPro" id="IPR003661">
    <property type="entry name" value="HisK_dim/P_dom"/>
</dbReference>
<comment type="catalytic activity">
    <reaction evidence="1">
        <text>ATP + protein L-histidine = ADP + protein N-phospho-L-histidine.</text>
        <dbReference type="EC" id="2.7.13.3"/>
    </reaction>
</comment>
<reference evidence="10 11" key="1">
    <citation type="submission" date="2015-11" db="EMBL/GenBank/DDBJ databases">
        <authorList>
            <person name="Lin W."/>
        </authorList>
    </citation>
    <scope>NUCLEOTIDE SEQUENCE [LARGE SCALE GENOMIC DNA]</scope>
    <source>
        <strain evidence="10 11">HCH-1</strain>
    </source>
</reference>
<evidence type="ECO:0000313" key="10">
    <source>
        <dbReference type="EMBL" id="KWT83462.1"/>
    </source>
</evidence>
<dbReference type="SUPFAM" id="SSF55874">
    <property type="entry name" value="ATPase domain of HSP90 chaperone/DNA topoisomerase II/histidine kinase"/>
    <property type="match status" value="1"/>
</dbReference>
<evidence type="ECO:0000256" key="1">
    <source>
        <dbReference type="ARBA" id="ARBA00000085"/>
    </source>
</evidence>
<evidence type="ECO:0000256" key="8">
    <source>
        <dbReference type="ARBA" id="ARBA00023012"/>
    </source>
</evidence>
<dbReference type="EMBL" id="LNQR01000076">
    <property type="protein sequence ID" value="KWT83462.1"/>
    <property type="molecule type" value="Genomic_DNA"/>
</dbReference>
<name>A0ABR5SDS3_9BACT</name>
<keyword evidence="4" id="KW-0808">Transferase</keyword>
<dbReference type="InterPro" id="IPR004358">
    <property type="entry name" value="Sig_transdc_His_kin-like_C"/>
</dbReference>
<keyword evidence="6 10" id="KW-0418">Kinase</keyword>
<dbReference type="InterPro" id="IPR036097">
    <property type="entry name" value="HisK_dim/P_sf"/>
</dbReference>
<dbReference type="SMART" id="SM00387">
    <property type="entry name" value="HATPase_c"/>
    <property type="match status" value="1"/>
</dbReference>
<keyword evidence="5" id="KW-0547">Nucleotide-binding</keyword>
<dbReference type="PRINTS" id="PR00344">
    <property type="entry name" value="BCTRLSENSOR"/>
</dbReference>
<dbReference type="PANTHER" id="PTHR43065">
    <property type="entry name" value="SENSOR HISTIDINE KINASE"/>
    <property type="match status" value="1"/>
</dbReference>
<dbReference type="Proteomes" id="UP000060487">
    <property type="component" value="Unassembled WGS sequence"/>
</dbReference>
<sequence length="368" mass="43050">MHLSFRAFRRFLGKSRRINTLFPDADPQRDEAELIGRNHFEIYPTDFQLEAEKTKRRKAPYSVSERPFIFPDHPEWGITYWDIRLVPVLDKDLDIELFLLTLKDVTKQKLNKDALTALNETLIKRVAEEVEKSRVKDQLMYEQSRHISMGELLVNISHHWRQPLCGIGLSVQEIKDAYHHDELDEQYLDRMIDNAMSELNMLSETIDNFRKMYCHEKDQREFNISDEIKKSQLLLSGYIKEKNIVIENELDERLNTRGYPNEFAHVILNIMTNAKDKFEQKNLTGAAIKIKLYKEDLTGKSIISIMDNGGDIPDDIIDKVFDPYFTTKDKTRGTGMGLYMAKIIIEKNMNGTISARNIDGWCELRIEL</sequence>
<dbReference type="PANTHER" id="PTHR43065:SF10">
    <property type="entry name" value="PEROXIDE STRESS-ACTIVATED HISTIDINE KINASE MAK3"/>
    <property type="match status" value="1"/>
</dbReference>
<dbReference type="InterPro" id="IPR003594">
    <property type="entry name" value="HATPase_dom"/>
</dbReference>
<proteinExistence type="predicted"/>
<dbReference type="InterPro" id="IPR005467">
    <property type="entry name" value="His_kinase_dom"/>
</dbReference>
<dbReference type="EC" id="2.7.13.3" evidence="2"/>
<evidence type="ECO:0000256" key="6">
    <source>
        <dbReference type="ARBA" id="ARBA00022777"/>
    </source>
</evidence>
<dbReference type="Gene3D" id="1.10.287.130">
    <property type="match status" value="1"/>
</dbReference>
<dbReference type="Pfam" id="PF02518">
    <property type="entry name" value="HATPase_c"/>
    <property type="match status" value="1"/>
</dbReference>
<dbReference type="GO" id="GO:0016301">
    <property type="term" value="F:kinase activity"/>
    <property type="evidence" value="ECO:0007669"/>
    <property type="project" value="UniProtKB-KW"/>
</dbReference>
<comment type="caution">
    <text evidence="10">The sequence shown here is derived from an EMBL/GenBank/DDBJ whole genome shotgun (WGS) entry which is preliminary data.</text>
</comment>
<evidence type="ECO:0000256" key="3">
    <source>
        <dbReference type="ARBA" id="ARBA00022553"/>
    </source>
</evidence>
<dbReference type="CDD" id="cd00082">
    <property type="entry name" value="HisKA"/>
    <property type="match status" value="1"/>
</dbReference>
<evidence type="ECO:0000256" key="2">
    <source>
        <dbReference type="ARBA" id="ARBA00012438"/>
    </source>
</evidence>
<keyword evidence="11" id="KW-1185">Reference proteome</keyword>
<keyword evidence="8" id="KW-0902">Two-component regulatory system</keyword>
<evidence type="ECO:0000256" key="7">
    <source>
        <dbReference type="ARBA" id="ARBA00022840"/>
    </source>
</evidence>